<reference evidence="2" key="1">
    <citation type="submission" date="2007-12" db="EMBL/GenBank/DDBJ databases">
        <title>Annotation of Entamoeba dispar SAW760.</title>
        <authorList>
            <person name="Lorenzi H."/>
            <person name="Inman J."/>
            <person name="Schobel S."/>
            <person name="Amedeo P."/>
            <person name="Caler E."/>
        </authorList>
    </citation>
    <scope>NUCLEOTIDE SEQUENCE [LARGE SCALE GENOMIC DNA]</scope>
    <source>
        <strain evidence="2">ATCC PRA-260 / SAW760</strain>
    </source>
</reference>
<dbReference type="AlphaFoldDB" id="B0EHZ9"/>
<protein>
    <submittedName>
        <fullName evidence="1">Uncharacterized protein</fullName>
    </submittedName>
</protein>
<organism evidence="2">
    <name type="scientific">Entamoeba dispar (strain ATCC PRA-260 / SAW760)</name>
    <dbReference type="NCBI Taxonomy" id="370354"/>
    <lineage>
        <taxon>Eukaryota</taxon>
        <taxon>Amoebozoa</taxon>
        <taxon>Evosea</taxon>
        <taxon>Archamoebae</taxon>
        <taxon>Mastigamoebida</taxon>
        <taxon>Entamoebidae</taxon>
        <taxon>Entamoeba</taxon>
    </lineage>
</organism>
<evidence type="ECO:0000313" key="2">
    <source>
        <dbReference type="Proteomes" id="UP000008076"/>
    </source>
</evidence>
<name>B0EHZ9_ENTDS</name>
<dbReference type="RefSeq" id="XP_001737852.1">
    <property type="nucleotide sequence ID" value="XM_001737800.1"/>
</dbReference>
<dbReference type="GeneID" id="5882906"/>
<dbReference type="EMBL" id="DS549356">
    <property type="protein sequence ID" value="EDR25943.1"/>
    <property type="molecule type" value="Genomic_DNA"/>
</dbReference>
<accession>B0EHZ9</accession>
<dbReference type="KEGG" id="edi:EDI_044990"/>
<proteinExistence type="predicted"/>
<evidence type="ECO:0000313" key="1">
    <source>
        <dbReference type="EMBL" id="EDR25943.1"/>
    </source>
</evidence>
<keyword evidence="2" id="KW-1185">Reference proteome</keyword>
<dbReference type="VEuPathDB" id="AmoebaDB:EDI_044990"/>
<sequence length="96" mass="11533">MSQNKSCYYEFKDMHGFVTINVKDDYPPNKKGEGKNRRTNVFFELDSIDHVRKRPLVQFNDEQLLFHFKKVTENKNYDGSYKGYWISKKSGRRTSR</sequence>
<gene>
    <name evidence="1" type="ORF">EDI_044990</name>
</gene>
<dbReference type="Proteomes" id="UP000008076">
    <property type="component" value="Unassembled WGS sequence"/>
</dbReference>